<reference evidence="2 3" key="1">
    <citation type="journal article" date="2002" name="Int. J. Syst. Evol. Microbiol.">
        <title>Sphingopyxis witflariensis sp. nov., isolated from activated sludge.</title>
        <authorList>
            <person name="Kampfer P."/>
            <person name="Witzenberger R."/>
            <person name="Denner E.B."/>
            <person name="Busse H.J."/>
            <person name="Neef A."/>
        </authorList>
    </citation>
    <scope>NUCLEOTIDE SEQUENCE [LARGE SCALE GENOMIC DNA]</scope>
    <source>
        <strain evidence="2 3">DSM 14551</strain>
    </source>
</reference>
<keyword evidence="1" id="KW-1133">Transmembrane helix</keyword>
<keyword evidence="1" id="KW-0812">Transmembrane</keyword>
<comment type="caution">
    <text evidence="2">The sequence shown here is derived from an EMBL/GenBank/DDBJ whole genome shotgun (WGS) entry which is preliminary data.</text>
</comment>
<feature type="transmembrane region" description="Helical" evidence="1">
    <location>
        <begin position="44"/>
        <end position="65"/>
    </location>
</feature>
<accession>A0A246JD58</accession>
<protein>
    <submittedName>
        <fullName evidence="2">Uncharacterized protein</fullName>
    </submittedName>
</protein>
<dbReference type="EMBL" id="NISJ01000022">
    <property type="protein sequence ID" value="OWQ90573.1"/>
    <property type="molecule type" value="Genomic_DNA"/>
</dbReference>
<gene>
    <name evidence="2" type="ORF">CDQ91_20450</name>
</gene>
<organism evidence="2 3">
    <name type="scientific">Sphingopyxis witflariensis</name>
    <dbReference type="NCBI Taxonomy" id="173675"/>
    <lineage>
        <taxon>Bacteria</taxon>
        <taxon>Pseudomonadati</taxon>
        <taxon>Pseudomonadota</taxon>
        <taxon>Alphaproteobacteria</taxon>
        <taxon>Sphingomonadales</taxon>
        <taxon>Sphingomonadaceae</taxon>
        <taxon>Sphingopyxis</taxon>
    </lineage>
</organism>
<keyword evidence="3" id="KW-1185">Reference proteome</keyword>
<evidence type="ECO:0000313" key="2">
    <source>
        <dbReference type="EMBL" id="OWQ90573.1"/>
    </source>
</evidence>
<evidence type="ECO:0000256" key="1">
    <source>
        <dbReference type="SAM" id="Phobius"/>
    </source>
</evidence>
<keyword evidence="1" id="KW-0472">Membrane</keyword>
<dbReference type="AlphaFoldDB" id="A0A246JD58"/>
<proteinExistence type="predicted"/>
<evidence type="ECO:0000313" key="3">
    <source>
        <dbReference type="Proteomes" id="UP000197097"/>
    </source>
</evidence>
<sequence length="68" mass="7187">MFAHHDGVFVSRPRVRSEAKDPVAAAALAPRPKRTSFAMTGEDISSLVTIVPVGILALITFGSLLSPI</sequence>
<name>A0A246JD58_9SPHN</name>
<dbReference type="Proteomes" id="UP000197097">
    <property type="component" value="Unassembled WGS sequence"/>
</dbReference>